<dbReference type="EMBL" id="JAHQIW010007041">
    <property type="protein sequence ID" value="KAJ1371781.1"/>
    <property type="molecule type" value="Genomic_DNA"/>
</dbReference>
<dbReference type="AlphaFoldDB" id="A0AAD5WJ60"/>
<keyword evidence="2" id="KW-1185">Reference proteome</keyword>
<comment type="caution">
    <text evidence="1">The sequence shown here is derived from an EMBL/GenBank/DDBJ whole genome shotgun (WGS) entry which is preliminary data.</text>
</comment>
<evidence type="ECO:0000313" key="1">
    <source>
        <dbReference type="EMBL" id="KAJ1371781.1"/>
    </source>
</evidence>
<accession>A0AAD5WJ60</accession>
<name>A0AAD5WJ60_PARTN</name>
<proteinExistence type="predicted"/>
<dbReference type="Proteomes" id="UP001196413">
    <property type="component" value="Unassembled WGS sequence"/>
</dbReference>
<organism evidence="1 2">
    <name type="scientific">Parelaphostrongylus tenuis</name>
    <name type="common">Meningeal worm</name>
    <dbReference type="NCBI Taxonomy" id="148309"/>
    <lineage>
        <taxon>Eukaryota</taxon>
        <taxon>Metazoa</taxon>
        <taxon>Ecdysozoa</taxon>
        <taxon>Nematoda</taxon>
        <taxon>Chromadorea</taxon>
        <taxon>Rhabditida</taxon>
        <taxon>Rhabditina</taxon>
        <taxon>Rhabditomorpha</taxon>
        <taxon>Strongyloidea</taxon>
        <taxon>Metastrongylidae</taxon>
        <taxon>Parelaphostrongylus</taxon>
    </lineage>
</organism>
<gene>
    <name evidence="1" type="ORF">KIN20_033786</name>
</gene>
<sequence>MSTKKRTGSNSKLDEMLRAGASGKHRVVDIHKAISSTTHRLMKEAINFTKQTAFLDNSQQYRNSGFLILESQNESLAKRRIAKLMVAKEKPQFASVKSVQTIDGKKKMNFKKKNRKKAGGKFRTSMSI</sequence>
<evidence type="ECO:0000313" key="2">
    <source>
        <dbReference type="Proteomes" id="UP001196413"/>
    </source>
</evidence>
<protein>
    <submittedName>
        <fullName evidence="1">Uncharacterized protein</fullName>
    </submittedName>
</protein>
<reference evidence="1" key="1">
    <citation type="submission" date="2021-06" db="EMBL/GenBank/DDBJ databases">
        <title>Parelaphostrongylus tenuis whole genome reference sequence.</title>
        <authorList>
            <person name="Garwood T.J."/>
            <person name="Larsen P.A."/>
            <person name="Fountain-Jones N.M."/>
            <person name="Garbe J.R."/>
            <person name="Macchietto M.G."/>
            <person name="Kania S.A."/>
            <person name="Gerhold R.W."/>
            <person name="Richards J.E."/>
            <person name="Wolf T.M."/>
        </authorList>
    </citation>
    <scope>NUCLEOTIDE SEQUENCE</scope>
    <source>
        <strain evidence="1">MNPRO001-30</strain>
        <tissue evidence="1">Meninges</tissue>
    </source>
</reference>